<protein>
    <submittedName>
        <fullName evidence="1">Uncharacterized protein</fullName>
    </submittedName>
</protein>
<accession>A0AAD7ZXJ1</accession>
<evidence type="ECO:0000313" key="2">
    <source>
        <dbReference type="Proteomes" id="UP001233999"/>
    </source>
</evidence>
<dbReference type="Proteomes" id="UP001233999">
    <property type="component" value="Unassembled WGS sequence"/>
</dbReference>
<feature type="non-terminal residue" evidence="1">
    <location>
        <position position="1"/>
    </location>
</feature>
<keyword evidence="2" id="KW-1185">Reference proteome</keyword>
<comment type="caution">
    <text evidence="1">The sequence shown here is derived from an EMBL/GenBank/DDBJ whole genome shotgun (WGS) entry which is preliminary data.</text>
</comment>
<dbReference type="AlphaFoldDB" id="A0AAD7ZXJ1"/>
<gene>
    <name evidence="1" type="ORF">L9F63_028173</name>
</gene>
<reference evidence="1" key="2">
    <citation type="submission" date="2023-05" db="EMBL/GenBank/DDBJ databases">
        <authorList>
            <person name="Fouks B."/>
        </authorList>
    </citation>
    <scope>NUCLEOTIDE SEQUENCE</scope>
    <source>
        <strain evidence="1">Stay&amp;Tobe</strain>
        <tissue evidence="1">Testes</tissue>
    </source>
</reference>
<name>A0AAD7ZXJ1_DIPPU</name>
<proteinExistence type="predicted"/>
<feature type="non-terminal residue" evidence="1">
    <location>
        <position position="55"/>
    </location>
</feature>
<organism evidence="1 2">
    <name type="scientific">Diploptera punctata</name>
    <name type="common">Pacific beetle cockroach</name>
    <dbReference type="NCBI Taxonomy" id="6984"/>
    <lineage>
        <taxon>Eukaryota</taxon>
        <taxon>Metazoa</taxon>
        <taxon>Ecdysozoa</taxon>
        <taxon>Arthropoda</taxon>
        <taxon>Hexapoda</taxon>
        <taxon>Insecta</taxon>
        <taxon>Pterygota</taxon>
        <taxon>Neoptera</taxon>
        <taxon>Polyneoptera</taxon>
        <taxon>Dictyoptera</taxon>
        <taxon>Blattodea</taxon>
        <taxon>Blaberoidea</taxon>
        <taxon>Blaberidae</taxon>
        <taxon>Diplopterinae</taxon>
        <taxon>Diploptera</taxon>
    </lineage>
</organism>
<sequence length="55" mass="6567">HAQGLINKRYKFGPEIIKGNVVMQLYEFVFKQIKHINRRVYQLIETESMVIDSDK</sequence>
<evidence type="ECO:0000313" key="1">
    <source>
        <dbReference type="EMBL" id="KAJ9588017.1"/>
    </source>
</evidence>
<dbReference type="EMBL" id="JASPKZ010005876">
    <property type="protein sequence ID" value="KAJ9588017.1"/>
    <property type="molecule type" value="Genomic_DNA"/>
</dbReference>
<reference evidence="1" key="1">
    <citation type="journal article" date="2023" name="IScience">
        <title>Live-bearing cockroach genome reveals convergent evolutionary mechanisms linked to viviparity in insects and beyond.</title>
        <authorList>
            <person name="Fouks B."/>
            <person name="Harrison M.C."/>
            <person name="Mikhailova A.A."/>
            <person name="Marchal E."/>
            <person name="English S."/>
            <person name="Carruthers M."/>
            <person name="Jennings E.C."/>
            <person name="Chiamaka E.L."/>
            <person name="Frigard R.A."/>
            <person name="Pippel M."/>
            <person name="Attardo G.M."/>
            <person name="Benoit J.B."/>
            <person name="Bornberg-Bauer E."/>
            <person name="Tobe S.S."/>
        </authorList>
    </citation>
    <scope>NUCLEOTIDE SEQUENCE</scope>
    <source>
        <strain evidence="1">Stay&amp;Tobe</strain>
    </source>
</reference>